<sequence length="376" mass="43084">MSGMKELQHESKPYYIPEAPNPKVIHDKSYQLGPEDVIVNPFKVHPFETNEPESVKSKFQAINLSNYGHDDRPLLSSSTYEEDEEINDEEDYYDDNGDFDQYDMEGLISKLNHEKNQEETMFDSVLPKNDDHFSEHQLEEDISAPYLNDFHVKSNPPFTVFKPSITTPSPEYVPTFSKFPDFQEFEGSFDHKSNNNFEVDKSTHEYFRPDDVFGKNQITLEPGSLPDRPLEVGTVFRDLPHMKSPHPQYPKNVKEPPPPVPTTADFVSQYLKNPYGKPKRRPSKKPFPKIANPMKTILSDLKNLRKVMFNIPNAIGDLPSYMKGLVSNKASFAGRAFSDQDITLEDLFDVEAEDGASETDKTEEESKVEEEDDNSE</sequence>
<organism evidence="2 3">
    <name type="scientific">Caligus rogercresseyi</name>
    <name type="common">Sea louse</name>
    <dbReference type="NCBI Taxonomy" id="217165"/>
    <lineage>
        <taxon>Eukaryota</taxon>
        <taxon>Metazoa</taxon>
        <taxon>Ecdysozoa</taxon>
        <taxon>Arthropoda</taxon>
        <taxon>Crustacea</taxon>
        <taxon>Multicrustacea</taxon>
        <taxon>Hexanauplia</taxon>
        <taxon>Copepoda</taxon>
        <taxon>Siphonostomatoida</taxon>
        <taxon>Caligidae</taxon>
        <taxon>Caligus</taxon>
    </lineage>
</organism>
<dbReference type="OrthoDB" id="10646057at2759"/>
<name>A0A7T8KHQ4_CALRO</name>
<feature type="region of interest" description="Disordered" evidence="1">
    <location>
        <begin position="242"/>
        <end position="264"/>
    </location>
</feature>
<feature type="region of interest" description="Disordered" evidence="1">
    <location>
        <begin position="351"/>
        <end position="376"/>
    </location>
</feature>
<dbReference type="EMBL" id="CP045890">
    <property type="protein sequence ID" value="QQP56114.1"/>
    <property type="molecule type" value="Genomic_DNA"/>
</dbReference>
<evidence type="ECO:0000313" key="3">
    <source>
        <dbReference type="Proteomes" id="UP000595437"/>
    </source>
</evidence>
<keyword evidence="3" id="KW-1185">Reference proteome</keyword>
<evidence type="ECO:0000256" key="1">
    <source>
        <dbReference type="SAM" id="MobiDB-lite"/>
    </source>
</evidence>
<gene>
    <name evidence="2" type="ORF">FKW44_000671</name>
</gene>
<proteinExistence type="predicted"/>
<evidence type="ECO:0000313" key="2">
    <source>
        <dbReference type="EMBL" id="QQP56114.1"/>
    </source>
</evidence>
<feature type="region of interest" description="Disordered" evidence="1">
    <location>
        <begin position="1"/>
        <end position="21"/>
    </location>
</feature>
<dbReference type="Proteomes" id="UP000595437">
    <property type="component" value="Chromosome 1"/>
</dbReference>
<dbReference type="AlphaFoldDB" id="A0A7T8KHQ4"/>
<reference evidence="3" key="1">
    <citation type="submission" date="2021-01" db="EMBL/GenBank/DDBJ databases">
        <title>Caligus Genome Assembly.</title>
        <authorList>
            <person name="Gallardo-Escarate C."/>
        </authorList>
    </citation>
    <scope>NUCLEOTIDE SEQUENCE [LARGE SCALE GENOMIC DNA]</scope>
</reference>
<protein>
    <submittedName>
        <fullName evidence="2">Uncharacterized protein</fullName>
    </submittedName>
</protein>
<feature type="compositionally biased region" description="Basic and acidic residues" evidence="1">
    <location>
        <begin position="1"/>
        <end position="12"/>
    </location>
</feature>
<accession>A0A7T8KHQ4</accession>